<comment type="caution">
    <text evidence="1">The sequence shown here is derived from an EMBL/GenBank/DDBJ whole genome shotgun (WGS) entry which is preliminary data.</text>
</comment>
<dbReference type="EMBL" id="JALNTZ010000005">
    <property type="protein sequence ID" value="KAJ3651723.1"/>
    <property type="molecule type" value="Genomic_DNA"/>
</dbReference>
<reference evidence="1" key="1">
    <citation type="journal article" date="2023" name="G3 (Bethesda)">
        <title>Whole genome assemblies of Zophobas morio and Tenebrio molitor.</title>
        <authorList>
            <person name="Kaur S."/>
            <person name="Stinson S.A."/>
            <person name="diCenzo G.C."/>
        </authorList>
    </citation>
    <scope>NUCLEOTIDE SEQUENCE</scope>
    <source>
        <strain evidence="1">QUZm001</strain>
    </source>
</reference>
<proteinExistence type="predicted"/>
<dbReference type="AlphaFoldDB" id="A0AA38IA58"/>
<sequence>MPLCTNVHLHEVQLSCYILSRCSQSGISESSRLQVQQLHPCCSVRCSQCNRDSPGDSGRVPGGTTESGRWIRGSLGRLRATPGRLRVAPGESGVVSGQSGFECHVKRSRGGFQLSWPDVRRVRAIQWRVVL</sequence>
<keyword evidence="2" id="KW-1185">Reference proteome</keyword>
<accession>A0AA38IA58</accession>
<evidence type="ECO:0000313" key="2">
    <source>
        <dbReference type="Proteomes" id="UP001168821"/>
    </source>
</evidence>
<organism evidence="1 2">
    <name type="scientific">Zophobas morio</name>
    <dbReference type="NCBI Taxonomy" id="2755281"/>
    <lineage>
        <taxon>Eukaryota</taxon>
        <taxon>Metazoa</taxon>
        <taxon>Ecdysozoa</taxon>
        <taxon>Arthropoda</taxon>
        <taxon>Hexapoda</taxon>
        <taxon>Insecta</taxon>
        <taxon>Pterygota</taxon>
        <taxon>Neoptera</taxon>
        <taxon>Endopterygota</taxon>
        <taxon>Coleoptera</taxon>
        <taxon>Polyphaga</taxon>
        <taxon>Cucujiformia</taxon>
        <taxon>Tenebrionidae</taxon>
        <taxon>Zophobas</taxon>
    </lineage>
</organism>
<protein>
    <submittedName>
        <fullName evidence="1">Uncharacterized protein</fullName>
    </submittedName>
</protein>
<name>A0AA38IA58_9CUCU</name>
<gene>
    <name evidence="1" type="ORF">Zmor_017743</name>
</gene>
<evidence type="ECO:0000313" key="1">
    <source>
        <dbReference type="EMBL" id="KAJ3651723.1"/>
    </source>
</evidence>
<dbReference type="Proteomes" id="UP001168821">
    <property type="component" value="Unassembled WGS sequence"/>
</dbReference>